<dbReference type="AlphaFoldDB" id="A0A426YZX5"/>
<proteinExistence type="predicted"/>
<evidence type="ECO:0000313" key="2">
    <source>
        <dbReference type="EMBL" id="RRT57273.1"/>
    </source>
</evidence>
<protein>
    <submittedName>
        <fullName evidence="2">Uncharacterized protein</fullName>
    </submittedName>
</protein>
<name>A0A426YZX5_ENSVE</name>
<gene>
    <name evidence="2" type="ORF">B296_00045527</name>
</gene>
<feature type="region of interest" description="Disordered" evidence="1">
    <location>
        <begin position="16"/>
        <end position="39"/>
    </location>
</feature>
<evidence type="ECO:0000256" key="1">
    <source>
        <dbReference type="SAM" id="MobiDB-lite"/>
    </source>
</evidence>
<evidence type="ECO:0000313" key="3">
    <source>
        <dbReference type="Proteomes" id="UP000287651"/>
    </source>
</evidence>
<reference evidence="2 3" key="1">
    <citation type="journal article" date="2014" name="Agronomy (Basel)">
        <title>A Draft Genome Sequence for Ensete ventricosum, the Drought-Tolerant Tree Against Hunger.</title>
        <authorList>
            <person name="Harrison J."/>
            <person name="Moore K.A."/>
            <person name="Paszkiewicz K."/>
            <person name="Jones T."/>
            <person name="Grant M."/>
            <person name="Ambacheew D."/>
            <person name="Muzemil S."/>
            <person name="Studholme D.J."/>
        </authorList>
    </citation>
    <scope>NUCLEOTIDE SEQUENCE [LARGE SCALE GENOMIC DNA]</scope>
</reference>
<dbReference type="Proteomes" id="UP000287651">
    <property type="component" value="Unassembled WGS sequence"/>
</dbReference>
<organism evidence="2 3">
    <name type="scientific">Ensete ventricosum</name>
    <name type="common">Abyssinian banana</name>
    <name type="synonym">Musa ensete</name>
    <dbReference type="NCBI Taxonomy" id="4639"/>
    <lineage>
        <taxon>Eukaryota</taxon>
        <taxon>Viridiplantae</taxon>
        <taxon>Streptophyta</taxon>
        <taxon>Embryophyta</taxon>
        <taxon>Tracheophyta</taxon>
        <taxon>Spermatophyta</taxon>
        <taxon>Magnoliopsida</taxon>
        <taxon>Liliopsida</taxon>
        <taxon>Zingiberales</taxon>
        <taxon>Musaceae</taxon>
        <taxon>Ensete</taxon>
    </lineage>
</organism>
<dbReference type="EMBL" id="AMZH03009242">
    <property type="protein sequence ID" value="RRT57273.1"/>
    <property type="molecule type" value="Genomic_DNA"/>
</dbReference>
<accession>A0A426YZX5</accession>
<comment type="caution">
    <text evidence="2">The sequence shown here is derived from an EMBL/GenBank/DDBJ whole genome shotgun (WGS) entry which is preliminary data.</text>
</comment>
<sequence>MTDERGVLTCWLQDGTREVDAGEPEDLQSCGRSEPAHDTGVPEVVVSDHADVRQCGDVEPAVGAVGAALPGAAALHQRGVAGEVPEG</sequence>